<evidence type="ECO:0000313" key="3">
    <source>
        <dbReference type="Proteomes" id="UP001280121"/>
    </source>
</evidence>
<gene>
    <name evidence="2" type="ORF">Ddye_005730</name>
</gene>
<dbReference type="EMBL" id="JANJYI010000002">
    <property type="protein sequence ID" value="KAK2659197.1"/>
    <property type="molecule type" value="Genomic_DNA"/>
</dbReference>
<comment type="caution">
    <text evidence="2">The sequence shown here is derived from an EMBL/GenBank/DDBJ whole genome shotgun (WGS) entry which is preliminary data.</text>
</comment>
<proteinExistence type="predicted"/>
<reference evidence="2" key="1">
    <citation type="journal article" date="2023" name="Plant J.">
        <title>Genome sequences and population genomics provide insights into the demographic history, inbreeding, and mutation load of two 'living fossil' tree species of Dipteronia.</title>
        <authorList>
            <person name="Feng Y."/>
            <person name="Comes H.P."/>
            <person name="Chen J."/>
            <person name="Zhu S."/>
            <person name="Lu R."/>
            <person name="Zhang X."/>
            <person name="Li P."/>
            <person name="Qiu J."/>
            <person name="Olsen K.M."/>
            <person name="Qiu Y."/>
        </authorList>
    </citation>
    <scope>NUCLEOTIDE SEQUENCE</scope>
    <source>
        <strain evidence="2">KIB01</strain>
    </source>
</reference>
<protein>
    <submittedName>
        <fullName evidence="2">Uncharacterized protein</fullName>
    </submittedName>
</protein>
<name>A0AAD9XH24_9ROSI</name>
<evidence type="ECO:0000256" key="1">
    <source>
        <dbReference type="SAM" id="MobiDB-lite"/>
    </source>
</evidence>
<organism evidence="2 3">
    <name type="scientific">Dipteronia dyeriana</name>
    <dbReference type="NCBI Taxonomy" id="168575"/>
    <lineage>
        <taxon>Eukaryota</taxon>
        <taxon>Viridiplantae</taxon>
        <taxon>Streptophyta</taxon>
        <taxon>Embryophyta</taxon>
        <taxon>Tracheophyta</taxon>
        <taxon>Spermatophyta</taxon>
        <taxon>Magnoliopsida</taxon>
        <taxon>eudicotyledons</taxon>
        <taxon>Gunneridae</taxon>
        <taxon>Pentapetalae</taxon>
        <taxon>rosids</taxon>
        <taxon>malvids</taxon>
        <taxon>Sapindales</taxon>
        <taxon>Sapindaceae</taxon>
        <taxon>Hippocastanoideae</taxon>
        <taxon>Acereae</taxon>
        <taxon>Dipteronia</taxon>
    </lineage>
</organism>
<feature type="region of interest" description="Disordered" evidence="1">
    <location>
        <begin position="1"/>
        <end position="36"/>
    </location>
</feature>
<keyword evidence="3" id="KW-1185">Reference proteome</keyword>
<evidence type="ECO:0000313" key="2">
    <source>
        <dbReference type="EMBL" id="KAK2659197.1"/>
    </source>
</evidence>
<dbReference type="Proteomes" id="UP001280121">
    <property type="component" value="Unassembled WGS sequence"/>
</dbReference>
<feature type="compositionally biased region" description="Basic residues" evidence="1">
    <location>
        <begin position="16"/>
        <end position="30"/>
    </location>
</feature>
<sequence>MEQFMEDRNQDNLNPNRRRNRLQAPRRKSHIRDLENLLKTDTPGSLQLEEFSDWLATVEEVSDSEGVPKDKFVPLVATRLRNRTAAWWQQLKLSRNSMGKAEETPAL</sequence>
<accession>A0AAD9XH24</accession>
<dbReference type="AlphaFoldDB" id="A0AAD9XH24"/>
<feature type="compositionally biased region" description="Basic and acidic residues" evidence="1">
    <location>
        <begin position="1"/>
        <end position="10"/>
    </location>
</feature>